<evidence type="ECO:0000313" key="2">
    <source>
        <dbReference type="EMBL" id="CAA9358291.1"/>
    </source>
</evidence>
<feature type="compositionally biased region" description="Low complexity" evidence="1">
    <location>
        <begin position="259"/>
        <end position="271"/>
    </location>
</feature>
<gene>
    <name evidence="2" type="ORF">AVDCRST_MAG16-2855</name>
</gene>
<dbReference type="EMBL" id="CADCUE010000268">
    <property type="protein sequence ID" value="CAA9358291.1"/>
    <property type="molecule type" value="Genomic_DNA"/>
</dbReference>
<feature type="region of interest" description="Disordered" evidence="1">
    <location>
        <begin position="117"/>
        <end position="160"/>
    </location>
</feature>
<feature type="region of interest" description="Disordered" evidence="1">
    <location>
        <begin position="1"/>
        <end position="31"/>
    </location>
</feature>
<reference evidence="2" key="1">
    <citation type="submission" date="2020-02" db="EMBL/GenBank/DDBJ databases">
        <authorList>
            <person name="Meier V. D."/>
        </authorList>
    </citation>
    <scope>NUCLEOTIDE SEQUENCE</scope>
    <source>
        <strain evidence="2">AVDCRST_MAG16</strain>
    </source>
</reference>
<feature type="non-terminal residue" evidence="2">
    <location>
        <position position="271"/>
    </location>
</feature>
<feature type="compositionally biased region" description="Basic and acidic residues" evidence="1">
    <location>
        <begin position="139"/>
        <end position="160"/>
    </location>
</feature>
<feature type="compositionally biased region" description="Basic residues" evidence="1">
    <location>
        <begin position="231"/>
        <end position="247"/>
    </location>
</feature>
<feature type="non-terminal residue" evidence="2">
    <location>
        <position position="1"/>
    </location>
</feature>
<name>A0A6J4MFF9_9ACTN</name>
<dbReference type="AlphaFoldDB" id="A0A6J4MFF9"/>
<organism evidence="2">
    <name type="scientific">uncultured Frankineae bacterium</name>
    <dbReference type="NCBI Taxonomy" id="437475"/>
    <lineage>
        <taxon>Bacteria</taxon>
        <taxon>Bacillati</taxon>
        <taxon>Actinomycetota</taxon>
        <taxon>Actinomycetes</taxon>
        <taxon>Frankiales</taxon>
        <taxon>environmental samples</taxon>
    </lineage>
</organism>
<feature type="region of interest" description="Disordered" evidence="1">
    <location>
        <begin position="208"/>
        <end position="271"/>
    </location>
</feature>
<proteinExistence type="predicted"/>
<protein>
    <submittedName>
        <fullName evidence="2">Efflux ABC transporter, permease protein</fullName>
    </submittedName>
</protein>
<sequence length="271" mass="30350">DRPHRRTRELAAARLPAAPDRAGRHRRGRVPRGHDVPALLALDDLLLGHRADDLPAGLRLRLRLARRAGRRLRLHRLRRHRHRRHRRPVRLGLPRHVRHLHQAGLPEDLRRGARRAGGHRGARHRGGAVDLAAGGGPRRRADAGGDRLRPRAVARDAARAADRRPDRLRLRGLRHLGVGHRAVHRLVRLRHLGRPDTAVPRRRDLLPDRRPARVGVDRGAAQPALPLRGARPARRLRLPARRRRPRGRAGGVRRGDVGAGRPPAEGPAGPL</sequence>
<evidence type="ECO:0000256" key="1">
    <source>
        <dbReference type="SAM" id="MobiDB-lite"/>
    </source>
</evidence>
<feature type="compositionally biased region" description="Low complexity" evidence="1">
    <location>
        <begin position="10"/>
        <end position="20"/>
    </location>
</feature>
<accession>A0A6J4MFF9</accession>
<feature type="compositionally biased region" description="Basic residues" evidence="1">
    <location>
        <begin position="117"/>
        <end position="126"/>
    </location>
</feature>